<keyword evidence="1" id="KW-1133">Transmembrane helix</keyword>
<organism evidence="3">
    <name type="scientific">Tuwongella immobilis</name>
    <dbReference type="NCBI Taxonomy" id="692036"/>
    <lineage>
        <taxon>Bacteria</taxon>
        <taxon>Pseudomonadati</taxon>
        <taxon>Planctomycetota</taxon>
        <taxon>Planctomycetia</taxon>
        <taxon>Gemmatales</taxon>
        <taxon>Gemmataceae</taxon>
        <taxon>Tuwongella</taxon>
    </lineage>
</organism>
<dbReference type="AlphaFoldDB" id="A0A6C2YLZ1"/>
<dbReference type="EMBL" id="LR586016">
    <property type="protein sequence ID" value="VIP02446.1"/>
    <property type="molecule type" value="Genomic_DNA"/>
</dbReference>
<dbReference type="InterPro" id="IPR031329">
    <property type="entry name" value="NEUT/ALK_ceramidase_N"/>
</dbReference>
<dbReference type="Proteomes" id="UP000464378">
    <property type="component" value="Chromosome"/>
</dbReference>
<evidence type="ECO:0000313" key="4">
    <source>
        <dbReference type="Proteomes" id="UP000464378"/>
    </source>
</evidence>
<dbReference type="Pfam" id="PF04734">
    <property type="entry name" value="Ceramidase_alk"/>
    <property type="match status" value="1"/>
</dbReference>
<accession>A0A6C2YLZ1</accession>
<keyword evidence="1" id="KW-0472">Membrane</keyword>
<keyword evidence="4" id="KW-1185">Reference proteome</keyword>
<proteinExistence type="predicted"/>
<dbReference type="EMBL" id="LR593887">
    <property type="protein sequence ID" value="VTS01422.1"/>
    <property type="molecule type" value="Genomic_DNA"/>
</dbReference>
<keyword evidence="1" id="KW-0812">Transmembrane</keyword>
<feature type="domain" description="Neutral/alkaline non-lysosomal ceramidase N-terminal" evidence="2">
    <location>
        <begin position="47"/>
        <end position="245"/>
    </location>
</feature>
<sequence length="448" mass="50354">MDILFKLSRFGEVRYSQQLNRFFQFVFVFGIWVSFVGQMFAQPIRGGASIIDITPPIGYPMWGYAARHDTPSTGVRDRLYARIAILEVGTSRVAIVGLDLGRAPMRDSMERIREQLKPVGVGCVLLVASHTHHGPILELDSWPNRTTPYVRQLEKWLVQGISEAAQKCEPIRIKFAGENIPGNRNRQSKQQNPPVDQQLNVIVLESIKTGKPVAHLVNFPAHPTMLPAKLNEFSPDFPGFMAKKVQDASGGVCVYLQGASGDLSVNPQRGRSPEEFGEFLANEVLRVEKQAQPLRSENVMLKWNRDEFRFRPRTSVTNPIFQLLVGRAFFPELVGAFEREYREGVRPEMTTLLINKQIGMVAVSGELFSAHAIRLRERAKIPMLMVLGCTNGYQQYFPTIESVAEGGYGTEVPVAMAEVGAGERMMDRALMRIHQLLGRLSELDFPEK</sequence>
<protein>
    <recommendedName>
        <fullName evidence="2">Neutral/alkaline non-lysosomal ceramidase N-terminal domain-containing protein</fullName>
    </recommendedName>
</protein>
<dbReference type="InParanoid" id="A0A6C2YLZ1"/>
<name>A0A6C2YLZ1_9BACT</name>
<reference evidence="3" key="1">
    <citation type="submission" date="2019-04" db="EMBL/GenBank/DDBJ databases">
        <authorList>
            <consortium name="Science for Life Laboratories"/>
        </authorList>
    </citation>
    <scope>NUCLEOTIDE SEQUENCE</scope>
    <source>
        <strain evidence="3">MBLW1</strain>
    </source>
</reference>
<evidence type="ECO:0000313" key="3">
    <source>
        <dbReference type="EMBL" id="VIP02446.1"/>
    </source>
</evidence>
<evidence type="ECO:0000256" key="1">
    <source>
        <dbReference type="SAM" id="Phobius"/>
    </source>
</evidence>
<feature type="transmembrane region" description="Helical" evidence="1">
    <location>
        <begin position="21"/>
        <end position="41"/>
    </location>
</feature>
<evidence type="ECO:0000259" key="2">
    <source>
        <dbReference type="Pfam" id="PF04734"/>
    </source>
</evidence>
<dbReference type="RefSeq" id="WP_162657622.1">
    <property type="nucleotide sequence ID" value="NZ_LR593887.1"/>
</dbReference>
<gene>
    <name evidence="3" type="ORF">GMBLW1_15140</name>
</gene>
<dbReference type="KEGG" id="tim:GMBLW1_15140"/>